<reference evidence="1" key="1">
    <citation type="submission" date="2022-11" db="EMBL/GenBank/DDBJ databases">
        <authorList>
            <person name="Hyden B.L."/>
            <person name="Feng K."/>
            <person name="Yates T."/>
            <person name="Jawdy S."/>
            <person name="Smart L.B."/>
            <person name="Muchero W."/>
        </authorList>
    </citation>
    <scope>NUCLEOTIDE SEQUENCE</scope>
    <source>
        <tissue evidence="1">Shoot tip</tissue>
    </source>
</reference>
<protein>
    <submittedName>
        <fullName evidence="1">Uncharacterized protein</fullName>
    </submittedName>
</protein>
<dbReference type="AlphaFoldDB" id="A0A9Q1AFY7"/>
<name>A0A9Q1AFY7_SALPP</name>
<evidence type="ECO:0000313" key="1">
    <source>
        <dbReference type="EMBL" id="KAJ6769769.1"/>
    </source>
</evidence>
<organism evidence="1 2">
    <name type="scientific">Salix purpurea</name>
    <name type="common">Purple osier willow</name>
    <dbReference type="NCBI Taxonomy" id="77065"/>
    <lineage>
        <taxon>Eukaryota</taxon>
        <taxon>Viridiplantae</taxon>
        <taxon>Streptophyta</taxon>
        <taxon>Embryophyta</taxon>
        <taxon>Tracheophyta</taxon>
        <taxon>Spermatophyta</taxon>
        <taxon>Magnoliopsida</taxon>
        <taxon>eudicotyledons</taxon>
        <taxon>Gunneridae</taxon>
        <taxon>Pentapetalae</taxon>
        <taxon>rosids</taxon>
        <taxon>fabids</taxon>
        <taxon>Malpighiales</taxon>
        <taxon>Salicaceae</taxon>
        <taxon>Saliceae</taxon>
        <taxon>Salix</taxon>
    </lineage>
</organism>
<feature type="non-terminal residue" evidence="1">
    <location>
        <position position="85"/>
    </location>
</feature>
<reference evidence="1" key="2">
    <citation type="journal article" date="2023" name="Int. J. Mol. Sci.">
        <title>De Novo Assembly and Annotation of 11 Diverse Shrub Willow (Salix) Genomes Reveals Novel Gene Organization in Sex-Linked Regions.</title>
        <authorList>
            <person name="Hyden B."/>
            <person name="Feng K."/>
            <person name="Yates T.B."/>
            <person name="Jawdy S."/>
            <person name="Cereghino C."/>
            <person name="Smart L.B."/>
            <person name="Muchero W."/>
        </authorList>
    </citation>
    <scope>NUCLEOTIDE SEQUENCE</scope>
    <source>
        <tissue evidence="1">Shoot tip</tissue>
    </source>
</reference>
<proteinExistence type="predicted"/>
<evidence type="ECO:0000313" key="2">
    <source>
        <dbReference type="Proteomes" id="UP001151532"/>
    </source>
</evidence>
<comment type="caution">
    <text evidence="1">The sequence shown here is derived from an EMBL/GenBank/DDBJ whole genome shotgun (WGS) entry which is preliminary data.</text>
</comment>
<dbReference type="EMBL" id="JAPFFK010000003">
    <property type="protein sequence ID" value="KAJ6769769.1"/>
    <property type="molecule type" value="Genomic_DNA"/>
</dbReference>
<sequence length="85" mass="9997">MSQTQHYRHLNLTSLGDQTAIDPLRVTSTVDHHAPATRRHLCILGLPSSIERLRVQERKRKVAEAWEYEECWLNWRVVILIPLQD</sequence>
<gene>
    <name evidence="1" type="ORF">OIU79_020599</name>
</gene>
<keyword evidence="2" id="KW-1185">Reference proteome</keyword>
<dbReference type="Proteomes" id="UP001151532">
    <property type="component" value="Chromosome 11"/>
</dbReference>
<accession>A0A9Q1AFY7</accession>